<dbReference type="Ensembl" id="ENSMUNT00000029500.1">
    <property type="protein sequence ID" value="ENSMUNP00000029630.1"/>
    <property type="gene ID" value="ENSMUNG00000019782.1"/>
</dbReference>
<proteinExistence type="predicted"/>
<organism evidence="1 2">
    <name type="scientific">Melopsittacus undulatus</name>
    <name type="common">Budgerigar</name>
    <name type="synonym">Psittacus undulatus</name>
    <dbReference type="NCBI Taxonomy" id="13146"/>
    <lineage>
        <taxon>Eukaryota</taxon>
        <taxon>Metazoa</taxon>
        <taxon>Chordata</taxon>
        <taxon>Craniata</taxon>
        <taxon>Vertebrata</taxon>
        <taxon>Euteleostomi</taxon>
        <taxon>Archelosauria</taxon>
        <taxon>Archosauria</taxon>
        <taxon>Dinosauria</taxon>
        <taxon>Saurischia</taxon>
        <taxon>Theropoda</taxon>
        <taxon>Coelurosauria</taxon>
        <taxon>Aves</taxon>
        <taxon>Neognathae</taxon>
        <taxon>Neoaves</taxon>
        <taxon>Telluraves</taxon>
        <taxon>Australaves</taxon>
        <taxon>Psittaciformes</taxon>
        <taxon>Psittaculidae</taxon>
        <taxon>Melopsittacus</taxon>
    </lineage>
</organism>
<dbReference type="Pfam" id="PF12796">
    <property type="entry name" value="Ank_2"/>
    <property type="match status" value="2"/>
</dbReference>
<evidence type="ECO:0000313" key="1">
    <source>
        <dbReference type="Ensembl" id="ENSMUNP00000029630.1"/>
    </source>
</evidence>
<dbReference type="PANTHER" id="PTHR24147">
    <property type="entry name" value="ANKYRIN REPEAT DOMAIN 36-RELATED"/>
    <property type="match status" value="1"/>
</dbReference>
<dbReference type="PRINTS" id="PR01415">
    <property type="entry name" value="ANKYRIN"/>
</dbReference>
<dbReference type="SMART" id="SM00248">
    <property type="entry name" value="ANK"/>
    <property type="match status" value="5"/>
</dbReference>
<accession>A0A8V5GTE2</accession>
<dbReference type="Proteomes" id="UP000694405">
    <property type="component" value="Chromosome 5"/>
</dbReference>
<name>A0A8V5GTE2_MELUD</name>
<dbReference type="InterPro" id="IPR036770">
    <property type="entry name" value="Ankyrin_rpt-contain_sf"/>
</dbReference>
<gene>
    <name evidence="1" type="primary">LOC101868590</name>
</gene>
<keyword evidence="2" id="KW-1185">Reference proteome</keyword>
<reference evidence="1" key="2">
    <citation type="submission" date="2025-08" db="UniProtKB">
        <authorList>
            <consortium name="Ensembl"/>
        </authorList>
    </citation>
    <scope>IDENTIFICATION</scope>
</reference>
<dbReference type="PANTHER" id="PTHR24147:SF53">
    <property type="entry name" value="ANKYRIN REPEAT DOMAIN 26"/>
    <property type="match status" value="1"/>
</dbReference>
<protein>
    <submittedName>
        <fullName evidence="1">Uncharacterized protein</fullName>
    </submittedName>
</protein>
<dbReference type="Gene3D" id="1.25.40.20">
    <property type="entry name" value="Ankyrin repeat-containing domain"/>
    <property type="match status" value="3"/>
</dbReference>
<dbReference type="PROSITE" id="PS50297">
    <property type="entry name" value="ANK_REP_REGION"/>
    <property type="match status" value="3"/>
</dbReference>
<reference evidence="1" key="1">
    <citation type="submission" date="2020-03" db="EMBL/GenBank/DDBJ databases">
        <title>Melopsittacus undulatus (budgerigar) genome, bMelUnd1, maternal haplotype with Z.</title>
        <authorList>
            <person name="Gedman G."/>
            <person name="Mountcastle J."/>
            <person name="Haase B."/>
            <person name="Formenti G."/>
            <person name="Wright T."/>
            <person name="Apodaca J."/>
            <person name="Pelan S."/>
            <person name="Chow W."/>
            <person name="Rhie A."/>
            <person name="Howe K."/>
            <person name="Fedrigo O."/>
            <person name="Jarvis E.D."/>
        </authorList>
    </citation>
    <scope>NUCLEOTIDE SEQUENCE [LARGE SCALE GENOMIC DNA]</scope>
</reference>
<sequence>MKRIFAFGRKRKGQPPLASASAPRPAGACDLRQKALDKLHRAAACDDLAQVRQGLKKRGVDGRDKAETPLHLACANGLADVVTYLIENKCELNLVDNGNRWPLMKAVQCQQEKCVAILLEHGADPDLADADGNSAVHLPVISPNTSAAGLLLEHNTGIDAQNKEGCAPLILAVSEHQGEIVEFLLNKGADVHVPLAQQTPLMTAASGGELNLIKVLLHYGADVSHKDTNGWTAEDYAVVHGYSR</sequence>
<dbReference type="InterPro" id="IPR002110">
    <property type="entry name" value="Ankyrin_rpt"/>
</dbReference>
<dbReference type="InterPro" id="IPR050657">
    <property type="entry name" value="Ankyrin_repeat_domain"/>
</dbReference>
<dbReference type="AlphaFoldDB" id="A0A8V5GTE2"/>
<dbReference type="Pfam" id="PF00023">
    <property type="entry name" value="Ank"/>
    <property type="match status" value="1"/>
</dbReference>
<evidence type="ECO:0000313" key="2">
    <source>
        <dbReference type="Proteomes" id="UP000694405"/>
    </source>
</evidence>
<dbReference type="PROSITE" id="PS50088">
    <property type="entry name" value="ANK_REPEAT"/>
    <property type="match status" value="4"/>
</dbReference>
<reference evidence="1" key="3">
    <citation type="submission" date="2025-09" db="UniProtKB">
        <authorList>
            <consortium name="Ensembl"/>
        </authorList>
    </citation>
    <scope>IDENTIFICATION</scope>
</reference>
<dbReference type="SUPFAM" id="SSF48403">
    <property type="entry name" value="Ankyrin repeat"/>
    <property type="match status" value="1"/>
</dbReference>